<proteinExistence type="predicted"/>
<sequence length="115" mass="12345">MSSGALHYTKSFSETFDARHPKTERLNLGALIFALQNFAGVIIPLFEISQYDSRVVFAIGCLLVGSSIQSVDINGQNDSSARDGAEIVAFVTPLESMVLAATPSSKLIVVRSLII</sequence>
<accession>A0A9W6XYL9</accession>
<reference evidence="2" key="1">
    <citation type="submission" date="2023-04" db="EMBL/GenBank/DDBJ databases">
        <title>Phytophthora fragariaefolia NBRC 109709.</title>
        <authorList>
            <person name="Ichikawa N."/>
            <person name="Sato H."/>
            <person name="Tonouchi N."/>
        </authorList>
    </citation>
    <scope>NUCLEOTIDE SEQUENCE</scope>
    <source>
        <strain evidence="2">NBRC 109709</strain>
    </source>
</reference>
<organism evidence="2 3">
    <name type="scientific">Phytophthora fragariaefolia</name>
    <dbReference type="NCBI Taxonomy" id="1490495"/>
    <lineage>
        <taxon>Eukaryota</taxon>
        <taxon>Sar</taxon>
        <taxon>Stramenopiles</taxon>
        <taxon>Oomycota</taxon>
        <taxon>Peronosporomycetes</taxon>
        <taxon>Peronosporales</taxon>
        <taxon>Peronosporaceae</taxon>
        <taxon>Phytophthora</taxon>
    </lineage>
</organism>
<dbReference type="EMBL" id="BSXT01002262">
    <property type="protein sequence ID" value="GMF47986.1"/>
    <property type="molecule type" value="Genomic_DNA"/>
</dbReference>
<keyword evidence="1" id="KW-0472">Membrane</keyword>
<dbReference type="AlphaFoldDB" id="A0A9W6XYL9"/>
<evidence type="ECO:0000256" key="1">
    <source>
        <dbReference type="SAM" id="Phobius"/>
    </source>
</evidence>
<comment type="caution">
    <text evidence="2">The sequence shown here is derived from an EMBL/GenBank/DDBJ whole genome shotgun (WGS) entry which is preliminary data.</text>
</comment>
<protein>
    <submittedName>
        <fullName evidence="2">Unnamed protein product</fullName>
    </submittedName>
</protein>
<name>A0A9W6XYL9_9STRA</name>
<dbReference type="Proteomes" id="UP001165121">
    <property type="component" value="Unassembled WGS sequence"/>
</dbReference>
<dbReference type="OrthoDB" id="92650at2759"/>
<evidence type="ECO:0000313" key="2">
    <source>
        <dbReference type="EMBL" id="GMF47986.1"/>
    </source>
</evidence>
<gene>
    <name evidence="2" type="ORF">Pfra01_001833500</name>
</gene>
<evidence type="ECO:0000313" key="3">
    <source>
        <dbReference type="Proteomes" id="UP001165121"/>
    </source>
</evidence>
<keyword evidence="3" id="KW-1185">Reference proteome</keyword>
<feature type="transmembrane region" description="Helical" evidence="1">
    <location>
        <begin position="26"/>
        <end position="46"/>
    </location>
</feature>
<keyword evidence="1" id="KW-1133">Transmembrane helix</keyword>
<keyword evidence="1" id="KW-0812">Transmembrane</keyword>